<dbReference type="InParanoid" id="A0A0C3E1I6"/>
<feature type="non-terminal residue" evidence="2">
    <location>
        <position position="1"/>
    </location>
</feature>
<sequence>IRKLAFKIIHSTTILLLAWKAVLKEHGLPEKIMLRDVSTRWNSTFDMSDFAVEYEVAIDTIMDKHKLGLSSYALDEHEWELLRQVLKDATLYFSRSMPNLVMVIPAV</sequence>
<feature type="signal peptide" evidence="1">
    <location>
        <begin position="1"/>
        <end position="24"/>
    </location>
</feature>
<protein>
    <recommendedName>
        <fullName evidence="4">HAT C-terminal dimerisation domain-containing protein</fullName>
    </recommendedName>
</protein>
<keyword evidence="3" id="KW-1185">Reference proteome</keyword>
<proteinExistence type="predicted"/>
<feature type="chain" id="PRO_5002163888" description="HAT C-terminal dimerisation domain-containing protein" evidence="1">
    <location>
        <begin position="25"/>
        <end position="107"/>
    </location>
</feature>
<evidence type="ECO:0008006" key="4">
    <source>
        <dbReference type="Google" id="ProtNLM"/>
    </source>
</evidence>
<organism evidence="2 3">
    <name type="scientific">Scleroderma citrinum Foug A</name>
    <dbReference type="NCBI Taxonomy" id="1036808"/>
    <lineage>
        <taxon>Eukaryota</taxon>
        <taxon>Fungi</taxon>
        <taxon>Dikarya</taxon>
        <taxon>Basidiomycota</taxon>
        <taxon>Agaricomycotina</taxon>
        <taxon>Agaricomycetes</taxon>
        <taxon>Agaricomycetidae</taxon>
        <taxon>Boletales</taxon>
        <taxon>Sclerodermatineae</taxon>
        <taxon>Sclerodermataceae</taxon>
        <taxon>Scleroderma</taxon>
    </lineage>
</organism>
<gene>
    <name evidence="2" type="ORF">SCLCIDRAFT_41334</name>
</gene>
<dbReference type="AlphaFoldDB" id="A0A0C3E1I6"/>
<accession>A0A0C3E1I6</accession>
<dbReference type="HOGENOM" id="CLU_099691_2_0_1"/>
<name>A0A0C3E1I6_9AGAM</name>
<evidence type="ECO:0000256" key="1">
    <source>
        <dbReference type="SAM" id="SignalP"/>
    </source>
</evidence>
<dbReference type="EMBL" id="KN822016">
    <property type="protein sequence ID" value="KIM66630.1"/>
    <property type="molecule type" value="Genomic_DNA"/>
</dbReference>
<keyword evidence="1" id="KW-0732">Signal</keyword>
<evidence type="ECO:0000313" key="2">
    <source>
        <dbReference type="EMBL" id="KIM66630.1"/>
    </source>
</evidence>
<dbReference type="OrthoDB" id="2662702at2759"/>
<dbReference type="Proteomes" id="UP000053989">
    <property type="component" value="Unassembled WGS sequence"/>
</dbReference>
<feature type="non-terminal residue" evidence="2">
    <location>
        <position position="107"/>
    </location>
</feature>
<reference evidence="3" key="2">
    <citation type="submission" date="2015-01" db="EMBL/GenBank/DDBJ databases">
        <title>Evolutionary Origins and Diversification of the Mycorrhizal Mutualists.</title>
        <authorList>
            <consortium name="DOE Joint Genome Institute"/>
            <consortium name="Mycorrhizal Genomics Consortium"/>
            <person name="Kohler A."/>
            <person name="Kuo A."/>
            <person name="Nagy L.G."/>
            <person name="Floudas D."/>
            <person name="Copeland A."/>
            <person name="Barry K.W."/>
            <person name="Cichocki N."/>
            <person name="Veneault-Fourrey C."/>
            <person name="LaButti K."/>
            <person name="Lindquist E.A."/>
            <person name="Lipzen A."/>
            <person name="Lundell T."/>
            <person name="Morin E."/>
            <person name="Murat C."/>
            <person name="Riley R."/>
            <person name="Ohm R."/>
            <person name="Sun H."/>
            <person name="Tunlid A."/>
            <person name="Henrissat B."/>
            <person name="Grigoriev I.V."/>
            <person name="Hibbett D.S."/>
            <person name="Martin F."/>
        </authorList>
    </citation>
    <scope>NUCLEOTIDE SEQUENCE [LARGE SCALE GENOMIC DNA]</scope>
    <source>
        <strain evidence="3">Foug A</strain>
    </source>
</reference>
<reference evidence="2 3" key="1">
    <citation type="submission" date="2014-04" db="EMBL/GenBank/DDBJ databases">
        <authorList>
            <consortium name="DOE Joint Genome Institute"/>
            <person name="Kuo A."/>
            <person name="Kohler A."/>
            <person name="Nagy L.G."/>
            <person name="Floudas D."/>
            <person name="Copeland A."/>
            <person name="Barry K.W."/>
            <person name="Cichocki N."/>
            <person name="Veneault-Fourrey C."/>
            <person name="LaButti K."/>
            <person name="Lindquist E.A."/>
            <person name="Lipzen A."/>
            <person name="Lundell T."/>
            <person name="Morin E."/>
            <person name="Murat C."/>
            <person name="Sun H."/>
            <person name="Tunlid A."/>
            <person name="Henrissat B."/>
            <person name="Grigoriev I.V."/>
            <person name="Hibbett D.S."/>
            <person name="Martin F."/>
            <person name="Nordberg H.P."/>
            <person name="Cantor M.N."/>
            <person name="Hua S.X."/>
        </authorList>
    </citation>
    <scope>NUCLEOTIDE SEQUENCE [LARGE SCALE GENOMIC DNA]</scope>
    <source>
        <strain evidence="2 3">Foug A</strain>
    </source>
</reference>
<evidence type="ECO:0000313" key="3">
    <source>
        <dbReference type="Proteomes" id="UP000053989"/>
    </source>
</evidence>